<sequence>MYNKLRVVYYRFKFYNSVNWTKTLYFNFKKFPFSIAKKLPVFFYGKVHFQNISGDITINGPIKTAMIGYGQKFETGVKSKGIAEISLYGKLTFNGYAHFGKDVILYIGKNASCEFGYMSCLGSDVKLVCTKEISIGDWSGIGYESQIIDTNSHPMINTETGELYPLNGPIHIGSHNAFSNRISIMAGTQTPDYCVIASNTLCNKDYTSLGNNILIGGIPAKLLKNNYSRDWENEKELLIKYKVITL</sequence>
<gene>
    <name evidence="1" type="ORF">KHA90_07260</name>
</gene>
<evidence type="ECO:0000313" key="2">
    <source>
        <dbReference type="Proteomes" id="UP000722625"/>
    </source>
</evidence>
<dbReference type="Proteomes" id="UP000722625">
    <property type="component" value="Unassembled WGS sequence"/>
</dbReference>
<reference evidence="1 2" key="1">
    <citation type="journal article" date="2018" name="Int. J. Syst. Evol. Microbiol.">
        <title>Flavobacterium chryseum sp. nov. and Flavobacterium psychroterrae sp. nov., novel environmental bacteria isolated from Antarctica.</title>
        <authorList>
            <person name="Kralova S."/>
            <person name="Svec P."/>
            <person name="Busse H.J."/>
            <person name="Stankova E."/>
            <person name="Vaczi P."/>
            <person name="Sedlacek I."/>
        </authorList>
    </citation>
    <scope>NUCLEOTIDE SEQUENCE [LARGE SCALE GENOMIC DNA]</scope>
    <source>
        <strain evidence="1 2">CCM 8827</strain>
    </source>
</reference>
<dbReference type="InterPro" id="IPR011004">
    <property type="entry name" value="Trimer_LpxA-like_sf"/>
</dbReference>
<evidence type="ECO:0000313" key="1">
    <source>
        <dbReference type="EMBL" id="MBS7230818.1"/>
    </source>
</evidence>
<dbReference type="SUPFAM" id="SSF51161">
    <property type="entry name" value="Trimeric LpxA-like enzymes"/>
    <property type="match status" value="1"/>
</dbReference>
<dbReference type="EMBL" id="JAGYVZ010000005">
    <property type="protein sequence ID" value="MBS7230818.1"/>
    <property type="molecule type" value="Genomic_DNA"/>
</dbReference>
<dbReference type="GO" id="GO:0016740">
    <property type="term" value="F:transferase activity"/>
    <property type="evidence" value="ECO:0007669"/>
    <property type="project" value="UniProtKB-KW"/>
</dbReference>
<name>A0ABS5P969_9FLAO</name>
<accession>A0ABS5P969</accession>
<keyword evidence="1" id="KW-0808">Transferase</keyword>
<keyword evidence="2" id="KW-1185">Reference proteome</keyword>
<proteinExistence type="predicted"/>
<comment type="caution">
    <text evidence="1">The sequence shown here is derived from an EMBL/GenBank/DDBJ whole genome shotgun (WGS) entry which is preliminary data.</text>
</comment>
<dbReference type="Gene3D" id="2.160.10.10">
    <property type="entry name" value="Hexapeptide repeat proteins"/>
    <property type="match status" value="1"/>
</dbReference>
<dbReference type="RefSeq" id="WP_213296960.1">
    <property type="nucleotide sequence ID" value="NZ_JAGYVZ010000005.1"/>
</dbReference>
<organism evidence="1 2">
    <name type="scientific">Flavobacterium psychroterrae</name>
    <dbReference type="NCBI Taxonomy" id="2133767"/>
    <lineage>
        <taxon>Bacteria</taxon>
        <taxon>Pseudomonadati</taxon>
        <taxon>Bacteroidota</taxon>
        <taxon>Flavobacteriia</taxon>
        <taxon>Flavobacteriales</taxon>
        <taxon>Flavobacteriaceae</taxon>
        <taxon>Flavobacterium</taxon>
    </lineage>
</organism>
<protein>
    <submittedName>
        <fullName evidence="1">Transferase</fullName>
    </submittedName>
</protein>